<proteinExistence type="predicted"/>
<dbReference type="KEGG" id="asip:AQUSIP_26230"/>
<evidence type="ECO:0000313" key="1">
    <source>
        <dbReference type="EMBL" id="VVC77296.1"/>
    </source>
</evidence>
<protein>
    <submittedName>
        <fullName evidence="1">Uncharacterized protein</fullName>
    </submittedName>
</protein>
<gene>
    <name evidence="1" type="ORF">AQUSIP_26230</name>
</gene>
<accession>A0A5E4PM59</accession>
<dbReference type="OrthoDB" id="1234619at2"/>
<dbReference type="AlphaFoldDB" id="A0A5E4PM59"/>
<evidence type="ECO:0000313" key="2">
    <source>
        <dbReference type="Proteomes" id="UP000324194"/>
    </source>
</evidence>
<reference evidence="1 2" key="1">
    <citation type="submission" date="2019-08" db="EMBL/GenBank/DDBJ databases">
        <authorList>
            <person name="Guy L."/>
        </authorList>
    </citation>
    <scope>NUCLEOTIDE SEQUENCE [LARGE SCALE GENOMIC DNA]</scope>
    <source>
        <strain evidence="1 2">SGT-108</strain>
    </source>
</reference>
<keyword evidence="2" id="KW-1185">Reference proteome</keyword>
<organism evidence="1 2">
    <name type="scientific">Aquicella siphonis</name>
    <dbReference type="NCBI Taxonomy" id="254247"/>
    <lineage>
        <taxon>Bacteria</taxon>
        <taxon>Pseudomonadati</taxon>
        <taxon>Pseudomonadota</taxon>
        <taxon>Gammaproteobacteria</taxon>
        <taxon>Legionellales</taxon>
        <taxon>Coxiellaceae</taxon>
        <taxon>Aquicella</taxon>
    </lineage>
</organism>
<dbReference type="RefSeq" id="WP_148340754.1">
    <property type="nucleotide sequence ID" value="NZ_LR699120.1"/>
</dbReference>
<dbReference type="Proteomes" id="UP000324194">
    <property type="component" value="Chromosome 2"/>
</dbReference>
<sequence>MSYKAPCLKDLRAIAEHLKKSYQGTNPHRLSFIALYDQLVEQTAKGTHLPENIINILIGALVFEMAYIKYDEYHGASPKKNVGWIWSSGSELYTLIKEKLHINKKDNKLSYEERLFYLNEFYKYIDKVYPDSALQELKQHKKLTDNRKTLVWPTKAVLSEQIHKSLEPVLKKNSDNLYNLVHGVPLLNALLKNLKKLEDEYSANSSNPKNPKRLETVNFIKFILQSYHGTDPSAISWHACVGAVLVALLRIENEYKVFSPTRSALFRECLQALNQESMKKITIDDKIKWLRSLSAHLVSVSDNPEHYAAILKQVCADTKNQKLDTAVLSEQIKKFQARIESYLVELEAAKKAPSNTRYAISTGTSYFVQYAAGPVAIQAAKNTIIGGLSIGGFFAAGPVGSAIFGAAGALLMSGLGRLVTEGIVNAATANLFAWVLGRIGDSVGDATATVVTYPFSATPKGLTDMRMKLKPEDDQAFVRMVNTLLELDTVSDNDKLHMRKVLGLEEGEKLLPLKHSAYGVDAERNAVLENGYVCVRIEDSGERRIVESADPNPQPEVVVRRFF</sequence>
<name>A0A5E4PM59_9COXI</name>
<dbReference type="EMBL" id="LR699120">
    <property type="protein sequence ID" value="VVC77296.1"/>
    <property type="molecule type" value="Genomic_DNA"/>
</dbReference>